<keyword evidence="3" id="KW-1185">Reference proteome</keyword>
<dbReference type="Proteomes" id="UP000479710">
    <property type="component" value="Unassembled WGS sequence"/>
</dbReference>
<evidence type="ECO:0000313" key="3">
    <source>
        <dbReference type="Proteomes" id="UP000479710"/>
    </source>
</evidence>
<dbReference type="OrthoDB" id="684392at2759"/>
<feature type="region of interest" description="Disordered" evidence="1">
    <location>
        <begin position="195"/>
        <end position="222"/>
    </location>
</feature>
<feature type="compositionally biased region" description="Polar residues" evidence="1">
    <location>
        <begin position="262"/>
        <end position="277"/>
    </location>
</feature>
<proteinExistence type="predicted"/>
<comment type="caution">
    <text evidence="2">The sequence shown here is derived from an EMBL/GenBank/DDBJ whole genome shotgun (WGS) entry which is preliminary data.</text>
</comment>
<name>A0A6G1BYS0_9ORYZ</name>
<feature type="compositionally biased region" description="Basic and acidic residues" evidence="1">
    <location>
        <begin position="195"/>
        <end position="205"/>
    </location>
</feature>
<evidence type="ECO:0000256" key="1">
    <source>
        <dbReference type="SAM" id="MobiDB-lite"/>
    </source>
</evidence>
<dbReference type="EMBL" id="SPHZ02000011">
    <property type="protein sequence ID" value="KAF0893056.1"/>
    <property type="molecule type" value="Genomic_DNA"/>
</dbReference>
<organism evidence="2 3">
    <name type="scientific">Oryza meyeriana var. granulata</name>
    <dbReference type="NCBI Taxonomy" id="110450"/>
    <lineage>
        <taxon>Eukaryota</taxon>
        <taxon>Viridiplantae</taxon>
        <taxon>Streptophyta</taxon>
        <taxon>Embryophyta</taxon>
        <taxon>Tracheophyta</taxon>
        <taxon>Spermatophyta</taxon>
        <taxon>Magnoliopsida</taxon>
        <taxon>Liliopsida</taxon>
        <taxon>Poales</taxon>
        <taxon>Poaceae</taxon>
        <taxon>BOP clade</taxon>
        <taxon>Oryzoideae</taxon>
        <taxon>Oryzeae</taxon>
        <taxon>Oryzinae</taxon>
        <taxon>Oryza</taxon>
        <taxon>Oryza meyeriana</taxon>
    </lineage>
</organism>
<protein>
    <submittedName>
        <fullName evidence="2">Uncharacterized protein</fullName>
    </submittedName>
</protein>
<sequence>MENQAVSPALEMHTVMDNLEDNTKRIPPMQKPRARLLLSCGESILAMARKAYQRVETMPCPVGCVARGVSRAAAPVLSPLRRRCFSALTFVDRQLLVVQDVATVLFPATERVLGKADDLVLLVESLPVRLDGAIDGLEALVADVKSGAAGLFVLPKRRHRYRADEEEDDCCGGCGDVFRDIRCDEEGASLHRAMKETQKNSDDVARKRKSLEDVTADGGDTVHGEKALINTKCDSKGEATPAKRGDASDGQECAAEDVQRVETPTPNAQITEATHGSTEIAKAEAQEGESRQREEEAAVAMAGTESREDALLGLFDTAWQQKLA</sequence>
<gene>
    <name evidence="2" type="ORF">E2562_021317</name>
</gene>
<accession>A0A6G1BYS0</accession>
<dbReference type="PANTHER" id="PTHR37710">
    <property type="entry name" value="TRANSMEMBRANE PROTEIN"/>
    <property type="match status" value="1"/>
</dbReference>
<reference evidence="2 3" key="1">
    <citation type="submission" date="2019-11" db="EMBL/GenBank/DDBJ databases">
        <title>Whole genome sequence of Oryza granulata.</title>
        <authorList>
            <person name="Li W."/>
        </authorList>
    </citation>
    <scope>NUCLEOTIDE SEQUENCE [LARGE SCALE GENOMIC DNA]</scope>
    <source>
        <strain evidence="3">cv. Menghai</strain>
        <tissue evidence="2">Leaf</tissue>
    </source>
</reference>
<feature type="compositionally biased region" description="Basic and acidic residues" evidence="1">
    <location>
        <begin position="281"/>
        <end position="296"/>
    </location>
</feature>
<feature type="region of interest" description="Disordered" evidence="1">
    <location>
        <begin position="258"/>
        <end position="307"/>
    </location>
</feature>
<dbReference type="PANTHER" id="PTHR37710:SF1">
    <property type="entry name" value="TRANSMEMBRANE PROTEIN"/>
    <property type="match status" value="1"/>
</dbReference>
<evidence type="ECO:0000313" key="2">
    <source>
        <dbReference type="EMBL" id="KAF0893056.1"/>
    </source>
</evidence>
<dbReference type="AlphaFoldDB" id="A0A6G1BYS0"/>